<sequence>MIPTFKIEINNENDDQVETNKAELSEYLFGKLRPISESRRSGLYAMFGSQREITEFGLFIYKSGDGMNRCRLRGSVSYTSEWDFEDITEQDSVQMYVYLSAEKFDQLMNFVKFPRPTGAEIRLTGVSRHSA</sequence>
<dbReference type="EMBL" id="CP016428">
    <property type="protein sequence ID" value="ANW02089.1"/>
    <property type="molecule type" value="Genomic_DNA"/>
</dbReference>
<dbReference type="AlphaFoldDB" id="A0A1B1UH80"/>
<dbReference type="STRING" id="1274631.LMTR13_19865"/>
<name>A0A1B1UH80_9BRAD</name>
<dbReference type="Proteomes" id="UP000092839">
    <property type="component" value="Chromosome"/>
</dbReference>
<gene>
    <name evidence="1" type="ORF">LMTR13_19865</name>
</gene>
<evidence type="ECO:0000313" key="1">
    <source>
        <dbReference type="EMBL" id="ANW02089.1"/>
    </source>
</evidence>
<protein>
    <submittedName>
        <fullName evidence="1">Uncharacterized protein</fullName>
    </submittedName>
</protein>
<evidence type="ECO:0000313" key="2">
    <source>
        <dbReference type="Proteomes" id="UP000092839"/>
    </source>
</evidence>
<organism evidence="1 2">
    <name type="scientific">Bradyrhizobium icense</name>
    <dbReference type="NCBI Taxonomy" id="1274631"/>
    <lineage>
        <taxon>Bacteria</taxon>
        <taxon>Pseudomonadati</taxon>
        <taxon>Pseudomonadota</taxon>
        <taxon>Alphaproteobacteria</taxon>
        <taxon>Hyphomicrobiales</taxon>
        <taxon>Nitrobacteraceae</taxon>
        <taxon>Bradyrhizobium</taxon>
    </lineage>
</organism>
<dbReference type="KEGG" id="bic:LMTR13_19865"/>
<reference evidence="1 2" key="1">
    <citation type="submission" date="2016-07" db="EMBL/GenBank/DDBJ databases">
        <title>Complete genome sequence of Bradyrhizobium icense LMTR 13T, a potential inoculant strain isolated from lima bean (Phaseolus lunatus) in Peru.</title>
        <authorList>
            <person name="Ormeno-Orrillo E."/>
            <person name="Duran D."/>
            <person name="Rogel M.A."/>
            <person name="Rey L."/>
            <person name="Imperial J."/>
            <person name="Ruiz-Argueso T."/>
            <person name="Martinez-Romero E."/>
        </authorList>
    </citation>
    <scope>NUCLEOTIDE SEQUENCE [LARGE SCALE GENOMIC DNA]</scope>
    <source>
        <strain evidence="1 2">LMTR 13</strain>
    </source>
</reference>
<proteinExistence type="predicted"/>
<accession>A0A1B1UH80</accession>
<keyword evidence="2" id="KW-1185">Reference proteome</keyword>